<reference evidence="1 2" key="1">
    <citation type="submission" date="2020-08" db="EMBL/GenBank/DDBJ databases">
        <title>Genomic Encyclopedia of Type Strains, Phase IV (KMG-IV): sequencing the most valuable type-strain genomes for metagenomic binning, comparative biology and taxonomic classification.</title>
        <authorList>
            <person name="Goeker M."/>
        </authorList>
    </citation>
    <scope>NUCLEOTIDE SEQUENCE [LARGE SCALE GENOMIC DNA]</scope>
    <source>
        <strain evidence="1 2">DSM 11805</strain>
    </source>
</reference>
<evidence type="ECO:0000313" key="1">
    <source>
        <dbReference type="EMBL" id="MBB6513660.1"/>
    </source>
</evidence>
<evidence type="ECO:0000313" key="2">
    <source>
        <dbReference type="Proteomes" id="UP000572212"/>
    </source>
</evidence>
<dbReference type="EMBL" id="JACHON010000015">
    <property type="protein sequence ID" value="MBB6513660.1"/>
    <property type="molecule type" value="Genomic_DNA"/>
</dbReference>
<gene>
    <name evidence="1" type="ORF">GGQ92_002474</name>
</gene>
<organism evidence="1 2">
    <name type="scientific">Gracilibacillus halotolerans</name>
    <dbReference type="NCBI Taxonomy" id="74386"/>
    <lineage>
        <taxon>Bacteria</taxon>
        <taxon>Bacillati</taxon>
        <taxon>Bacillota</taxon>
        <taxon>Bacilli</taxon>
        <taxon>Bacillales</taxon>
        <taxon>Bacillaceae</taxon>
        <taxon>Gracilibacillus</taxon>
    </lineage>
</organism>
<dbReference type="RefSeq" id="WP_184249240.1">
    <property type="nucleotide sequence ID" value="NZ_BAAACU010000013.1"/>
</dbReference>
<dbReference type="AlphaFoldDB" id="A0A841RHK6"/>
<dbReference type="Proteomes" id="UP000572212">
    <property type="component" value="Unassembled WGS sequence"/>
</dbReference>
<name>A0A841RHK6_9BACI</name>
<protein>
    <submittedName>
        <fullName evidence="1">Uncharacterized protein (UPF0333 family)</fullName>
    </submittedName>
</protein>
<proteinExistence type="predicted"/>
<comment type="caution">
    <text evidence="1">The sequence shown here is derived from an EMBL/GenBank/DDBJ whole genome shotgun (WGS) entry which is preliminary data.</text>
</comment>
<sequence>MKENKMGFVIIALLLLFLITISVLSIETEESVLEEAINTAENTFRETSPESNSEVENFTLYIPDELDVDERNNNNAVLVSGDGQSYILFINDKENKNSTLNYETVRETGENEWLQSFEDAERFGYIYINPLDGEYEVQLGVGGVKLTTISGKDSIVDDVAMMMAISNSVEYEEIQEG</sequence>
<keyword evidence="2" id="KW-1185">Reference proteome</keyword>
<accession>A0A841RHK6</accession>